<reference evidence="4 5" key="1">
    <citation type="submission" date="2022-01" db="EMBL/GenBank/DDBJ databases">
        <authorList>
            <person name="Won M."/>
            <person name="Kim S.-J."/>
            <person name="Kwon S.-W."/>
        </authorList>
    </citation>
    <scope>NUCLEOTIDE SEQUENCE [LARGE SCALE GENOMIC DNA]</scope>
    <source>
        <strain evidence="4 5">KCTC 23505</strain>
    </source>
</reference>
<dbReference type="EMBL" id="JAKGBZ010000032">
    <property type="protein sequence ID" value="MCF3947858.1"/>
    <property type="molecule type" value="Genomic_DNA"/>
</dbReference>
<dbReference type="RefSeq" id="WP_235705142.1">
    <property type="nucleotide sequence ID" value="NZ_JAKGBZ010000032.1"/>
</dbReference>
<feature type="domain" description="Ketoreductase" evidence="3">
    <location>
        <begin position="9"/>
        <end position="204"/>
    </location>
</feature>
<comment type="caution">
    <text evidence="4">The sequence shown here is derived from an EMBL/GenBank/DDBJ whole genome shotgun (WGS) entry which is preliminary data.</text>
</comment>
<dbReference type="CDD" id="cd05233">
    <property type="entry name" value="SDR_c"/>
    <property type="match status" value="1"/>
</dbReference>
<evidence type="ECO:0000313" key="4">
    <source>
        <dbReference type="EMBL" id="MCF3947858.1"/>
    </source>
</evidence>
<organism evidence="4 5">
    <name type="scientific">Acidiphilium iwatense</name>
    <dbReference type="NCBI Taxonomy" id="768198"/>
    <lineage>
        <taxon>Bacteria</taxon>
        <taxon>Pseudomonadati</taxon>
        <taxon>Pseudomonadota</taxon>
        <taxon>Alphaproteobacteria</taxon>
        <taxon>Acetobacterales</taxon>
        <taxon>Acidocellaceae</taxon>
        <taxon>Acidiphilium</taxon>
    </lineage>
</organism>
<sequence length="238" mass="24711">MTDLPLKDSVALVTGASRGLGAATAIELARLGAHVVIAARDDAGLAATDDIIRAAGGDATLLPADLTKGDVTDAIGPSLYERFGRLDILVHAASALGALTPASHIMEDQWEPAFGINATATWRLIRTTEPMLRAAPNGRAVVLTHAVAASPRAYWGSFGASMAARQNLVLSWAAELKKTALRVNLFDPVRAATALRAAAYPGEDPTSLPQPADIAPAITALCLPAETRHGAIVVWQGT</sequence>
<dbReference type="InterPro" id="IPR036291">
    <property type="entry name" value="NAD(P)-bd_dom_sf"/>
</dbReference>
<dbReference type="PANTHER" id="PTHR43639:SF1">
    <property type="entry name" value="SHORT-CHAIN DEHYDROGENASE_REDUCTASE FAMILY PROTEIN"/>
    <property type="match status" value="1"/>
</dbReference>
<dbReference type="InterPro" id="IPR057326">
    <property type="entry name" value="KR_dom"/>
</dbReference>
<name>A0ABS9DYM4_9PROT</name>
<dbReference type="SUPFAM" id="SSF51735">
    <property type="entry name" value="NAD(P)-binding Rossmann-fold domains"/>
    <property type="match status" value="1"/>
</dbReference>
<dbReference type="PRINTS" id="PR00081">
    <property type="entry name" value="GDHRDH"/>
</dbReference>
<accession>A0ABS9DYM4</accession>
<dbReference type="Gene3D" id="3.40.50.720">
    <property type="entry name" value="NAD(P)-binding Rossmann-like Domain"/>
    <property type="match status" value="1"/>
</dbReference>
<proteinExistence type="inferred from homology"/>
<comment type="similarity">
    <text evidence="1">Belongs to the short-chain dehydrogenases/reductases (SDR) family.</text>
</comment>
<dbReference type="Proteomes" id="UP001521209">
    <property type="component" value="Unassembled WGS sequence"/>
</dbReference>
<keyword evidence="2" id="KW-0560">Oxidoreductase</keyword>
<evidence type="ECO:0000313" key="5">
    <source>
        <dbReference type="Proteomes" id="UP001521209"/>
    </source>
</evidence>
<gene>
    <name evidence="4" type="ORF">L2A60_14350</name>
</gene>
<dbReference type="InterPro" id="IPR002347">
    <property type="entry name" value="SDR_fam"/>
</dbReference>
<dbReference type="PANTHER" id="PTHR43639">
    <property type="entry name" value="OXIDOREDUCTASE, SHORT-CHAIN DEHYDROGENASE/REDUCTASE FAMILY (AFU_ORTHOLOGUE AFUA_5G02870)"/>
    <property type="match status" value="1"/>
</dbReference>
<evidence type="ECO:0000256" key="1">
    <source>
        <dbReference type="ARBA" id="ARBA00006484"/>
    </source>
</evidence>
<evidence type="ECO:0000259" key="3">
    <source>
        <dbReference type="SMART" id="SM00822"/>
    </source>
</evidence>
<evidence type="ECO:0000256" key="2">
    <source>
        <dbReference type="ARBA" id="ARBA00023002"/>
    </source>
</evidence>
<dbReference type="Pfam" id="PF00106">
    <property type="entry name" value="adh_short"/>
    <property type="match status" value="1"/>
</dbReference>
<keyword evidence="5" id="KW-1185">Reference proteome</keyword>
<protein>
    <submittedName>
        <fullName evidence="4">SDR family NAD(P)-dependent oxidoreductase</fullName>
    </submittedName>
</protein>
<dbReference type="SMART" id="SM00822">
    <property type="entry name" value="PKS_KR"/>
    <property type="match status" value="1"/>
</dbReference>